<dbReference type="InterPro" id="IPR000387">
    <property type="entry name" value="Tyr_Pase_dom"/>
</dbReference>
<dbReference type="GeneID" id="63819897"/>
<dbReference type="InParanoid" id="A0A165FLJ2"/>
<dbReference type="InterPro" id="IPR016130">
    <property type="entry name" value="Tyr_Pase_AS"/>
</dbReference>
<dbReference type="SUPFAM" id="SSF52799">
    <property type="entry name" value="(Phosphotyrosine protein) phosphatases II"/>
    <property type="match status" value="1"/>
</dbReference>
<protein>
    <recommendedName>
        <fullName evidence="1">Tyrosine specific protein phosphatases domain-containing protein</fullName>
    </recommendedName>
</protein>
<accession>A0A165FLJ2</accession>
<dbReference type="RefSeq" id="XP_040766891.1">
    <property type="nucleotide sequence ID" value="XM_040902866.1"/>
</dbReference>
<dbReference type="AlphaFoldDB" id="A0A165FLJ2"/>
<dbReference type="PROSITE" id="PS00383">
    <property type="entry name" value="TYR_PHOSPHATASE_1"/>
    <property type="match status" value="1"/>
</dbReference>
<dbReference type="OrthoDB" id="9988524at2759"/>
<dbReference type="Pfam" id="PF13350">
    <property type="entry name" value="Y_phosphatase3"/>
    <property type="match status" value="1"/>
</dbReference>
<keyword evidence="3" id="KW-1185">Reference proteome</keyword>
<feature type="domain" description="Tyrosine specific protein phosphatases" evidence="1">
    <location>
        <begin position="152"/>
        <end position="186"/>
    </location>
</feature>
<evidence type="ECO:0000259" key="1">
    <source>
        <dbReference type="PROSITE" id="PS50056"/>
    </source>
</evidence>
<gene>
    <name evidence="2" type="ORF">LAESUDRAFT_540086</name>
</gene>
<dbReference type="GO" id="GO:0004721">
    <property type="term" value="F:phosphoprotein phosphatase activity"/>
    <property type="evidence" value="ECO:0007669"/>
    <property type="project" value="InterPro"/>
</dbReference>
<name>A0A165FLJ2_9APHY</name>
<evidence type="ECO:0000313" key="2">
    <source>
        <dbReference type="EMBL" id="KZT09151.1"/>
    </source>
</evidence>
<dbReference type="PANTHER" id="PTHR31126">
    <property type="entry name" value="TYROSINE-PROTEIN PHOSPHATASE"/>
    <property type="match status" value="1"/>
</dbReference>
<dbReference type="Proteomes" id="UP000076871">
    <property type="component" value="Unassembled WGS sequence"/>
</dbReference>
<dbReference type="PANTHER" id="PTHR31126:SF1">
    <property type="entry name" value="TYROSINE SPECIFIC PROTEIN PHOSPHATASES DOMAIN-CONTAINING PROTEIN"/>
    <property type="match status" value="1"/>
</dbReference>
<dbReference type="STRING" id="1314785.A0A165FLJ2"/>
<dbReference type="InterPro" id="IPR029021">
    <property type="entry name" value="Prot-tyrosine_phosphatase-like"/>
</dbReference>
<organism evidence="2 3">
    <name type="scientific">Laetiporus sulphureus 93-53</name>
    <dbReference type="NCBI Taxonomy" id="1314785"/>
    <lineage>
        <taxon>Eukaryota</taxon>
        <taxon>Fungi</taxon>
        <taxon>Dikarya</taxon>
        <taxon>Basidiomycota</taxon>
        <taxon>Agaricomycotina</taxon>
        <taxon>Agaricomycetes</taxon>
        <taxon>Polyporales</taxon>
        <taxon>Laetiporus</taxon>
    </lineage>
</organism>
<evidence type="ECO:0000313" key="3">
    <source>
        <dbReference type="Proteomes" id="UP000076871"/>
    </source>
</evidence>
<dbReference type="PROSITE" id="PS50056">
    <property type="entry name" value="TYR_PHOSPHATASE_2"/>
    <property type="match status" value="1"/>
</dbReference>
<dbReference type="InterPro" id="IPR026893">
    <property type="entry name" value="Tyr/Ser_Pase_IphP-type"/>
</dbReference>
<sequence>MDSSSFSPDITWPAIDETLVNTTLNSPPFVLVEGVINIRDFGARYLAASRIVKPAVLFRSGEPSRITSRGVDSLRVLGVRKVFDLRADVEISKYNTPNAAIEGVEFVRVPILDDAFDPVGIAERLKTFATSESEAFLKLYIQILLSGGPAFEVILTHLRDAPDVPCLLHCTAGKDRTGVFAAVILMLLGASDDDITKDYTLTTYGLRPALPLLAARFQKDHVYRDNWAGTVNMSTAKPQSIQNIMKYIHERFGGVEGYLKTHTSLREEDFARIRENLLVPVQFDASN</sequence>
<reference evidence="2 3" key="1">
    <citation type="journal article" date="2016" name="Mol. Biol. Evol.">
        <title>Comparative Genomics of Early-Diverging Mushroom-Forming Fungi Provides Insights into the Origins of Lignocellulose Decay Capabilities.</title>
        <authorList>
            <person name="Nagy L.G."/>
            <person name="Riley R."/>
            <person name="Tritt A."/>
            <person name="Adam C."/>
            <person name="Daum C."/>
            <person name="Floudas D."/>
            <person name="Sun H."/>
            <person name="Yadav J.S."/>
            <person name="Pangilinan J."/>
            <person name="Larsson K.H."/>
            <person name="Matsuura K."/>
            <person name="Barry K."/>
            <person name="Labutti K."/>
            <person name="Kuo R."/>
            <person name="Ohm R.A."/>
            <person name="Bhattacharya S.S."/>
            <person name="Shirouzu T."/>
            <person name="Yoshinaga Y."/>
            <person name="Martin F.M."/>
            <person name="Grigoriev I.V."/>
            <person name="Hibbett D.S."/>
        </authorList>
    </citation>
    <scope>NUCLEOTIDE SEQUENCE [LARGE SCALE GENOMIC DNA]</scope>
    <source>
        <strain evidence="2 3">93-53</strain>
    </source>
</reference>
<dbReference type="Gene3D" id="3.90.190.10">
    <property type="entry name" value="Protein tyrosine phosphatase superfamily"/>
    <property type="match status" value="1"/>
</dbReference>
<proteinExistence type="predicted"/>
<dbReference type="EMBL" id="KV427612">
    <property type="protein sequence ID" value="KZT09151.1"/>
    <property type="molecule type" value="Genomic_DNA"/>
</dbReference>